<evidence type="ECO:0000256" key="2">
    <source>
        <dbReference type="ARBA" id="ARBA00023054"/>
    </source>
</evidence>
<evidence type="ECO:0000313" key="7">
    <source>
        <dbReference type="Proteomes" id="UP000216020"/>
    </source>
</evidence>
<dbReference type="OrthoDB" id="9806939at2"/>
<feature type="domain" description="GAF" evidence="5">
    <location>
        <begin position="174"/>
        <end position="321"/>
    </location>
</feature>
<dbReference type="InterPro" id="IPR050465">
    <property type="entry name" value="UPF0194_transport"/>
</dbReference>
<evidence type="ECO:0000259" key="5">
    <source>
        <dbReference type="SMART" id="SM00065"/>
    </source>
</evidence>
<dbReference type="AlphaFoldDB" id="A0A261S3B4"/>
<dbReference type="GO" id="GO:0016301">
    <property type="term" value="F:kinase activity"/>
    <property type="evidence" value="ECO:0007669"/>
    <property type="project" value="UniProtKB-KW"/>
</dbReference>
<feature type="transmembrane region" description="Helical" evidence="4">
    <location>
        <begin position="346"/>
        <end position="365"/>
    </location>
</feature>
<dbReference type="RefSeq" id="WP_094856242.1">
    <property type="nucleotide sequence ID" value="NZ_NEVM01000005.1"/>
</dbReference>
<dbReference type="SMART" id="SM00065">
    <property type="entry name" value="GAF"/>
    <property type="match status" value="1"/>
</dbReference>
<dbReference type="EMBL" id="NEVM01000005">
    <property type="protein sequence ID" value="OZI31836.1"/>
    <property type="molecule type" value="Genomic_DNA"/>
</dbReference>
<evidence type="ECO:0000256" key="3">
    <source>
        <dbReference type="SAM" id="Coils"/>
    </source>
</evidence>
<dbReference type="SUPFAM" id="SSF111369">
    <property type="entry name" value="HlyD-like secretion proteins"/>
    <property type="match status" value="1"/>
</dbReference>
<keyword evidence="4" id="KW-0472">Membrane</keyword>
<comment type="subcellular location">
    <subcellularLocation>
        <location evidence="1">Cell envelope</location>
    </subcellularLocation>
</comment>
<feature type="coiled-coil region" evidence="3">
    <location>
        <begin position="444"/>
        <end position="471"/>
    </location>
</feature>
<keyword evidence="7" id="KW-1185">Reference proteome</keyword>
<dbReference type="Proteomes" id="UP000216020">
    <property type="component" value="Unassembled WGS sequence"/>
</dbReference>
<proteinExistence type="predicted"/>
<gene>
    <name evidence="6" type="ORF">CAL29_28655</name>
</gene>
<dbReference type="InterPro" id="IPR003018">
    <property type="entry name" value="GAF"/>
</dbReference>
<dbReference type="InterPro" id="IPR029016">
    <property type="entry name" value="GAF-like_dom_sf"/>
</dbReference>
<name>A0A261S3B4_9BORD</name>
<keyword evidence="6" id="KW-0808">Transferase</keyword>
<dbReference type="GO" id="GO:0030313">
    <property type="term" value="C:cell envelope"/>
    <property type="evidence" value="ECO:0007669"/>
    <property type="project" value="UniProtKB-SubCell"/>
</dbReference>
<dbReference type="Pfam" id="PF01590">
    <property type="entry name" value="GAF"/>
    <property type="match status" value="1"/>
</dbReference>
<dbReference type="Gene3D" id="2.40.30.170">
    <property type="match status" value="1"/>
</dbReference>
<evidence type="ECO:0000256" key="1">
    <source>
        <dbReference type="ARBA" id="ARBA00004196"/>
    </source>
</evidence>
<dbReference type="PANTHER" id="PTHR32347">
    <property type="entry name" value="EFFLUX SYSTEM COMPONENT YKNX-RELATED"/>
    <property type="match status" value="1"/>
</dbReference>
<keyword evidence="6" id="KW-0418">Kinase</keyword>
<dbReference type="InterPro" id="IPR058647">
    <property type="entry name" value="BSH_CzcB-like"/>
</dbReference>
<protein>
    <submittedName>
        <fullName evidence="6">Histidine kinase</fullName>
    </submittedName>
</protein>
<dbReference type="SUPFAM" id="SSF55781">
    <property type="entry name" value="GAF domain-like"/>
    <property type="match status" value="1"/>
</dbReference>
<comment type="caution">
    <text evidence="6">The sequence shown here is derived from an EMBL/GenBank/DDBJ whole genome shotgun (WGS) entry which is preliminary data.</text>
</comment>
<reference evidence="7" key="1">
    <citation type="submission" date="2017-05" db="EMBL/GenBank/DDBJ databases">
        <title>Complete and WGS of Bordetella genogroups.</title>
        <authorList>
            <person name="Spilker T."/>
            <person name="Lipuma J."/>
        </authorList>
    </citation>
    <scope>NUCLEOTIDE SEQUENCE [LARGE SCALE GENOMIC DNA]</scope>
    <source>
        <strain evidence="7">AU16122</strain>
    </source>
</reference>
<dbReference type="PANTHER" id="PTHR32347:SF23">
    <property type="entry name" value="BLL5650 PROTEIN"/>
    <property type="match status" value="1"/>
</dbReference>
<keyword evidence="4" id="KW-0812">Transmembrane</keyword>
<keyword evidence="4" id="KW-1133">Transmembrane helix</keyword>
<evidence type="ECO:0000256" key="4">
    <source>
        <dbReference type="SAM" id="Phobius"/>
    </source>
</evidence>
<accession>A0A261S3B4</accession>
<dbReference type="Pfam" id="PF25973">
    <property type="entry name" value="BSH_CzcB"/>
    <property type="match status" value="1"/>
</dbReference>
<sequence length="610" mass="67379">MNDAGNAAVSVLVNRAELAWWSALSAAGDKSAFLGAWLALQAGQLPRARQAVLVLGEPDTGPFEPAAWFPEGGAPDASLYDTVNESLADREVAVSLDGQRLVVAYPILLGGRLHGVAAFQTAPQPPEPLIQKLRWGAGVLESWLAQSADQASERSVERLMTVINSVAKALKEGSFKDVALTLATDLATRLDCDRVSIGLRRDGRSRVYALSHSSKFSQSTNLIHAVAEAMDEAIDQNTLVCLPQDRERTLQSRAHQKLGREFGNLSLLTIPFAPDAQTQGAMVFERPDDRPFDSHDIELCQSIVVLVGRILYQRQQQERPFWLRWRDAALRECGRLFGARHIGRKLLALLLLAVVLFGVLVPGPFRVTATATVQGVIQRSLAAPFDGYVSDAPRRAGDVVAKDEVLATFDTRETELELLRAGNLEVQYRRQSEEAMAQGNSAAAAIAQAQARQASAQIQFYREQIARASLKAPFAGILVSGDLTQQLGEAVKRGQELFKISPMDRYRLWLDVDDREIDDIAVGQTGRVALAAMPDRQIPFTVLRVVPLAQVQEGKSVFRLEARLDGDALPALRPGMEGVGKIDIGRRSYFWIWTHGFVEWFRLKWWDWFQ</sequence>
<keyword evidence="2 3" id="KW-0175">Coiled coil</keyword>
<dbReference type="Gene3D" id="3.30.450.40">
    <property type="match status" value="1"/>
</dbReference>
<organism evidence="6 7">
    <name type="scientific">Bordetella genomosp. 10</name>
    <dbReference type="NCBI Taxonomy" id="1416804"/>
    <lineage>
        <taxon>Bacteria</taxon>
        <taxon>Pseudomonadati</taxon>
        <taxon>Pseudomonadota</taxon>
        <taxon>Betaproteobacteria</taxon>
        <taxon>Burkholderiales</taxon>
        <taxon>Alcaligenaceae</taxon>
        <taxon>Bordetella</taxon>
    </lineage>
</organism>
<evidence type="ECO:0000313" key="6">
    <source>
        <dbReference type="EMBL" id="OZI31836.1"/>
    </source>
</evidence>